<feature type="chain" id="PRO_5046174566" description="DUF2125 domain-containing protein" evidence="1">
    <location>
        <begin position="19"/>
        <end position="297"/>
    </location>
</feature>
<evidence type="ECO:0000256" key="1">
    <source>
        <dbReference type="SAM" id="SignalP"/>
    </source>
</evidence>
<name>A0ABZ2TJ86_9RHOB</name>
<dbReference type="EMBL" id="CP146606">
    <property type="protein sequence ID" value="WYK18490.1"/>
    <property type="molecule type" value="Genomic_DNA"/>
</dbReference>
<reference evidence="2 3" key="1">
    <citation type="submission" date="2024-02" db="EMBL/GenBank/DDBJ databases">
        <title>Roseovarius strain W115 nov., isolated from a marine algae.</title>
        <authorList>
            <person name="Lee M.W."/>
            <person name="Lee J.K."/>
            <person name="Kim J.M."/>
            <person name="Choi D.G."/>
            <person name="Baek J.H."/>
            <person name="Bayburt H."/>
            <person name="Jung J.J."/>
            <person name="Han D.M."/>
            <person name="Jeon C.O."/>
        </authorList>
    </citation>
    <scope>NUCLEOTIDE SEQUENCE [LARGE SCALE GENOMIC DNA]</scope>
    <source>
        <strain evidence="2 3">W115</strain>
    </source>
</reference>
<proteinExistence type="predicted"/>
<keyword evidence="1" id="KW-0732">Signal</keyword>
<feature type="signal peptide" evidence="1">
    <location>
        <begin position="1"/>
        <end position="18"/>
    </location>
</feature>
<dbReference type="Proteomes" id="UP001281305">
    <property type="component" value="Chromosome"/>
</dbReference>
<gene>
    <name evidence="2" type="ORF">RZS32_000980</name>
</gene>
<evidence type="ECO:0008006" key="4">
    <source>
        <dbReference type="Google" id="ProtNLM"/>
    </source>
</evidence>
<evidence type="ECO:0000313" key="2">
    <source>
        <dbReference type="EMBL" id="WYK18490.1"/>
    </source>
</evidence>
<evidence type="ECO:0000313" key="3">
    <source>
        <dbReference type="Proteomes" id="UP001281305"/>
    </source>
</evidence>
<sequence length="297" mass="32050">MIRVLVCSALLGLSALHAAKAEEPPAPMTPELCLSGWQSFNFLIGTPPRLRAIQPNVTETGWCRIDRSFADLRENDFASVEYRATGIEAAVKNRGVPLTFEADFQGISLVQGLKMDLGPGNENAMGALKIKAQRDPASFDFLIEKLLFDAEDLGSISLTASGGGIDLKSLERMQLTLGGMRLTSLVLDLDTTRDLSRALRPVIEEVASLRDWVQVLNRLPAEMFTAGSRDALMRFARAMPAAKGTLTLRMQSETGLGLVQIIGATMTLEESGGRISDIAAAVEQLVTGSTIDATWTP</sequence>
<keyword evidence="3" id="KW-1185">Reference proteome</keyword>
<protein>
    <recommendedName>
        <fullName evidence="4">DUF2125 domain-containing protein</fullName>
    </recommendedName>
</protein>
<dbReference type="RefSeq" id="WP_317055177.1">
    <property type="nucleotide sequence ID" value="NZ_CP146606.1"/>
</dbReference>
<organism evidence="2 3">
    <name type="scientific">Roseovarius rhodophyticola</name>
    <dbReference type="NCBI Taxonomy" id="3080827"/>
    <lineage>
        <taxon>Bacteria</taxon>
        <taxon>Pseudomonadati</taxon>
        <taxon>Pseudomonadota</taxon>
        <taxon>Alphaproteobacteria</taxon>
        <taxon>Rhodobacterales</taxon>
        <taxon>Roseobacteraceae</taxon>
        <taxon>Roseovarius</taxon>
    </lineage>
</organism>
<accession>A0ABZ2TJ86</accession>